<dbReference type="EMBL" id="JEXJ01000018">
    <property type="protein sequence ID" value="EXC51995.1"/>
    <property type="molecule type" value="Genomic_DNA"/>
</dbReference>
<evidence type="ECO:0008006" key="3">
    <source>
        <dbReference type="Google" id="ProtNLM"/>
    </source>
</evidence>
<accession>A0A009SE02</accession>
<evidence type="ECO:0000313" key="2">
    <source>
        <dbReference type="Proteomes" id="UP000020735"/>
    </source>
</evidence>
<dbReference type="AlphaFoldDB" id="A0A009SE02"/>
<proteinExistence type="predicted"/>
<organism evidence="1 2">
    <name type="scientific">Acinetobacter baumannii 99063</name>
    <dbReference type="NCBI Taxonomy" id="1310630"/>
    <lineage>
        <taxon>Bacteria</taxon>
        <taxon>Pseudomonadati</taxon>
        <taxon>Pseudomonadota</taxon>
        <taxon>Gammaproteobacteria</taxon>
        <taxon>Moraxellales</taxon>
        <taxon>Moraxellaceae</taxon>
        <taxon>Acinetobacter</taxon>
        <taxon>Acinetobacter calcoaceticus/baumannii complex</taxon>
    </lineage>
</organism>
<reference evidence="1 2" key="1">
    <citation type="submission" date="2014-02" db="EMBL/GenBank/DDBJ databases">
        <title>Comparative genomics and transcriptomics to identify genetic mechanisms underlying the emergence of carbapenem resistant Acinetobacter baumannii (CRAb).</title>
        <authorList>
            <person name="Harris A.D."/>
            <person name="Johnson K.J."/>
            <person name="George J."/>
            <person name="Shefchek K."/>
            <person name="Daugherty S.C."/>
            <person name="Parankush S."/>
            <person name="Sadzewicz L."/>
            <person name="Tallon L."/>
            <person name="Sengamalay N."/>
            <person name="Hazen T.H."/>
            <person name="Rasko D.A."/>
        </authorList>
    </citation>
    <scope>NUCLEOTIDE SEQUENCE [LARGE SCALE GENOMIC DNA]</scope>
    <source>
        <strain evidence="1 2">99063</strain>
    </source>
</reference>
<dbReference type="RefSeq" id="WP_000075503.1">
    <property type="nucleotide sequence ID" value="NZ_JEXJ01000018.1"/>
</dbReference>
<gene>
    <name evidence="1" type="ORF">J529_1560</name>
</gene>
<dbReference type="Proteomes" id="UP000020735">
    <property type="component" value="Unassembled WGS sequence"/>
</dbReference>
<dbReference type="PATRIC" id="fig|1310630.3.peg.1526"/>
<sequence length="266" mass="28978">MSPVEYKKENDLHIIKITGKSRLTPIVRDGEELFSATVQRAQSKAKLTVCINGCWYGLTDSGKADAFVGHDPVPSADTLNEGFALLGTGALHGHSAPNMFYIAQKLDYTWFMGQGDLTKNRGYYTGIGGLCPLVFKGLKYGDGNLYSKELPNAKLTGEPLPAHKPFLTQRNNNRYAALSRLDNRTGRGGIGFTPTADIVVIAQEHGVGSVSFDTFRDTFIKHGCTNACAVDGSDSVFLWYDGGFKFMSAENKDETQTFGIGIRAET</sequence>
<evidence type="ECO:0000313" key="1">
    <source>
        <dbReference type="EMBL" id="EXC51995.1"/>
    </source>
</evidence>
<name>A0A009SE02_ACIBA</name>
<comment type="caution">
    <text evidence="1">The sequence shown here is derived from an EMBL/GenBank/DDBJ whole genome shotgun (WGS) entry which is preliminary data.</text>
</comment>
<protein>
    <recommendedName>
        <fullName evidence="3">Phosphodiester glycosidase domain-containing protein</fullName>
    </recommendedName>
</protein>